<dbReference type="Proteomes" id="UP000236286">
    <property type="component" value="Unassembled WGS sequence"/>
</dbReference>
<dbReference type="RefSeq" id="WP_102842396.1">
    <property type="nucleotide sequence ID" value="NZ_PDZR01000002.1"/>
</dbReference>
<reference evidence="1 2" key="1">
    <citation type="submission" date="2017-10" db="EMBL/GenBank/DDBJ databases">
        <title>Genome announcement of Methylocella silvestris TVC from permafrost.</title>
        <authorList>
            <person name="Wang J."/>
            <person name="Geng K."/>
            <person name="Ul-Haque F."/>
            <person name="Crombie A.T."/>
            <person name="Street L.E."/>
            <person name="Wookey P.A."/>
            <person name="Murrell J.C."/>
            <person name="Pratscher J."/>
        </authorList>
    </citation>
    <scope>NUCLEOTIDE SEQUENCE [LARGE SCALE GENOMIC DNA]</scope>
    <source>
        <strain evidence="1 2">TVC</strain>
    </source>
</reference>
<name>A0A2J7TKA7_METSI</name>
<organism evidence="1 2">
    <name type="scientific">Methylocella silvestris</name>
    <dbReference type="NCBI Taxonomy" id="199596"/>
    <lineage>
        <taxon>Bacteria</taxon>
        <taxon>Pseudomonadati</taxon>
        <taxon>Pseudomonadota</taxon>
        <taxon>Alphaproteobacteria</taxon>
        <taxon>Hyphomicrobiales</taxon>
        <taxon>Beijerinckiaceae</taxon>
        <taxon>Methylocella</taxon>
    </lineage>
</organism>
<sequence>MFGALSTFARKREIRRLLAGRAQSRANGGSEASPYGKALCRALVFAAVCTSLILPLAIAARHSEAQLQAARAWPIEISATSPYGAIQLDRPASPKP</sequence>
<protein>
    <submittedName>
        <fullName evidence="1">Uncharacterized protein</fullName>
    </submittedName>
</protein>
<evidence type="ECO:0000313" key="1">
    <source>
        <dbReference type="EMBL" id="PNG27200.1"/>
    </source>
</evidence>
<dbReference type="OrthoDB" id="9858467at2"/>
<comment type="caution">
    <text evidence="1">The sequence shown here is derived from an EMBL/GenBank/DDBJ whole genome shotgun (WGS) entry which is preliminary data.</text>
</comment>
<dbReference type="AlphaFoldDB" id="A0A2J7TKA7"/>
<evidence type="ECO:0000313" key="2">
    <source>
        <dbReference type="Proteomes" id="UP000236286"/>
    </source>
</evidence>
<gene>
    <name evidence="1" type="ORF">CR492_03680</name>
</gene>
<proteinExistence type="predicted"/>
<dbReference type="EMBL" id="PDZR01000002">
    <property type="protein sequence ID" value="PNG27200.1"/>
    <property type="molecule type" value="Genomic_DNA"/>
</dbReference>
<accession>A0A2J7TKA7</accession>